<dbReference type="AlphaFoldDB" id="A0A3G9GAP7"/>
<dbReference type="PANTHER" id="PTHR35024:SF4">
    <property type="entry name" value="POLYMER-FORMING CYTOSKELETAL PROTEIN"/>
    <property type="match status" value="1"/>
</dbReference>
<sequence length="193" mass="19948">MFNKTSKPVRPQSDASRAPVKANTPPPLDMSTVNMKTSGAPAPAPAPAAPTVSRGAPSLLAAHLRIEGNINGTADLQVDGNVRGNVKVAHLIVGEAGNIEGDVEAETIEVRGRVVGSISGKAVKLYSSAYVEGDITHETLSIDIGAFFQGRCLQSRPAQPAPAPVVQTAPASYTSGDATAMNSYDFNALSDLK</sequence>
<evidence type="ECO:0000256" key="1">
    <source>
        <dbReference type="ARBA" id="ARBA00044755"/>
    </source>
</evidence>
<organism evidence="3 4">
    <name type="scientific">Asticcacaulis excentricus</name>
    <dbReference type="NCBI Taxonomy" id="78587"/>
    <lineage>
        <taxon>Bacteria</taxon>
        <taxon>Pseudomonadati</taxon>
        <taxon>Pseudomonadota</taxon>
        <taxon>Alphaproteobacteria</taxon>
        <taxon>Caulobacterales</taxon>
        <taxon>Caulobacteraceae</taxon>
        <taxon>Asticcacaulis</taxon>
    </lineage>
</organism>
<gene>
    <name evidence="3" type="ORF">EM6_2946</name>
</gene>
<reference evidence="4" key="2">
    <citation type="journal article" date="2017" name="Plant Physiol. Biochem.">
        <title>Differential oxidative and antioxidative response of duckweed Lemna minor toward plant growth promoting/inhibiting bacteria.</title>
        <authorList>
            <person name="Ishizawa H."/>
            <person name="Kuroda M."/>
            <person name="Morikawa M."/>
            <person name="Ike M."/>
        </authorList>
    </citation>
    <scope>NUCLEOTIDE SEQUENCE [LARGE SCALE GENOMIC DNA]</scope>
    <source>
        <strain evidence="4">M6</strain>
    </source>
</reference>
<dbReference type="InterPro" id="IPR007607">
    <property type="entry name" value="BacA/B"/>
</dbReference>
<reference evidence="4" key="1">
    <citation type="journal article" date="2017" name="Biotechnol. Biofuels">
        <title>Evaluation of environmental bacterial communities as a factor affecting the growth of duckweed Lemna minor.</title>
        <authorList>
            <person name="Ishizawa H."/>
            <person name="Kuroda M."/>
            <person name="Morikawa M."/>
            <person name="Ike M."/>
        </authorList>
    </citation>
    <scope>NUCLEOTIDE SEQUENCE [LARGE SCALE GENOMIC DNA]</scope>
    <source>
        <strain evidence="4">M6</strain>
    </source>
</reference>
<dbReference type="Pfam" id="PF04519">
    <property type="entry name" value="Bactofilin"/>
    <property type="match status" value="1"/>
</dbReference>
<protein>
    <submittedName>
        <fullName evidence="3">Integral membrane protein CcmA</fullName>
    </submittedName>
</protein>
<dbReference type="PANTHER" id="PTHR35024">
    <property type="entry name" value="HYPOTHETICAL CYTOSOLIC PROTEIN"/>
    <property type="match status" value="1"/>
</dbReference>
<proteinExistence type="inferred from homology"/>
<evidence type="ECO:0000313" key="4">
    <source>
        <dbReference type="Proteomes" id="UP000278756"/>
    </source>
</evidence>
<dbReference type="EMBL" id="AP018828">
    <property type="protein sequence ID" value="BBF82314.1"/>
    <property type="molecule type" value="Genomic_DNA"/>
</dbReference>
<feature type="region of interest" description="Disordered" evidence="2">
    <location>
        <begin position="1"/>
        <end position="51"/>
    </location>
</feature>
<evidence type="ECO:0000256" key="2">
    <source>
        <dbReference type="SAM" id="MobiDB-lite"/>
    </source>
</evidence>
<dbReference type="OrthoDB" id="5738271at2"/>
<comment type="similarity">
    <text evidence="1">Belongs to the bactofilin family.</text>
</comment>
<name>A0A3G9GAP7_9CAUL</name>
<dbReference type="RefSeq" id="WP_126423906.1">
    <property type="nucleotide sequence ID" value="NZ_AP018828.1"/>
</dbReference>
<dbReference type="Proteomes" id="UP000278756">
    <property type="component" value="Chromosome 2"/>
</dbReference>
<accession>A0A3G9GAP7</accession>
<evidence type="ECO:0000313" key="3">
    <source>
        <dbReference type="EMBL" id="BBF82314.1"/>
    </source>
</evidence>